<dbReference type="InterPro" id="IPR014043">
    <property type="entry name" value="Acyl_transferase_dom"/>
</dbReference>
<dbReference type="GO" id="GO:0006633">
    <property type="term" value="P:fatty acid biosynthetic process"/>
    <property type="evidence" value="ECO:0007669"/>
    <property type="project" value="InterPro"/>
</dbReference>
<dbReference type="GO" id="GO:0016491">
    <property type="term" value="F:oxidoreductase activity"/>
    <property type="evidence" value="ECO:0007669"/>
    <property type="project" value="InterPro"/>
</dbReference>
<keyword evidence="4" id="KW-0808">Transferase</keyword>
<comment type="function">
    <text evidence="10">Involved in the biosynthesis of antibiotic erythromycin via the biosynthesis of its aglycone precursor, 6-deoxyerythronolide B (6-dEB).</text>
</comment>
<evidence type="ECO:0000259" key="16">
    <source>
        <dbReference type="PROSITE" id="PS52004"/>
    </source>
</evidence>
<feature type="domain" description="Ketosynthase family 3 (KS3)" evidence="16">
    <location>
        <begin position="3627"/>
        <end position="4051"/>
    </location>
</feature>
<feature type="domain" description="PKS/mFAS DH" evidence="17">
    <location>
        <begin position="4505"/>
        <end position="4778"/>
    </location>
</feature>
<dbReference type="InterPro" id="IPR020843">
    <property type="entry name" value="ER"/>
</dbReference>
<dbReference type="SMART" id="SM01294">
    <property type="entry name" value="PKS_PP_betabranch"/>
    <property type="match status" value="3"/>
</dbReference>
<dbReference type="CDD" id="cd05195">
    <property type="entry name" value="enoyl_red"/>
    <property type="match status" value="2"/>
</dbReference>
<proteinExistence type="predicted"/>
<dbReference type="Gene3D" id="3.40.50.720">
    <property type="entry name" value="NAD(P)-binding Rossmann-like Domain"/>
    <property type="match status" value="3"/>
</dbReference>
<dbReference type="SMART" id="SM00829">
    <property type="entry name" value="PKS_ER"/>
    <property type="match status" value="2"/>
</dbReference>
<evidence type="ECO:0000256" key="6">
    <source>
        <dbReference type="ARBA" id="ARBA00023194"/>
    </source>
</evidence>
<dbReference type="PROSITE" id="PS52019">
    <property type="entry name" value="PKS_MFAS_DH"/>
    <property type="match status" value="3"/>
</dbReference>
<evidence type="ECO:0000259" key="17">
    <source>
        <dbReference type="PROSITE" id="PS52019"/>
    </source>
</evidence>
<evidence type="ECO:0000313" key="18">
    <source>
        <dbReference type="EMBL" id="ABM47020.1"/>
    </source>
</evidence>
<dbReference type="SUPFAM" id="SSF52151">
    <property type="entry name" value="FabD/lysophospholipase-like"/>
    <property type="match status" value="3"/>
</dbReference>
<dbReference type="InterPro" id="IPR015083">
    <property type="entry name" value="NorB/c/GfsB-D-like_docking"/>
</dbReference>
<dbReference type="Pfam" id="PF08659">
    <property type="entry name" value="KR"/>
    <property type="match status" value="3"/>
</dbReference>
<dbReference type="InterPro" id="IPR057326">
    <property type="entry name" value="KR_dom"/>
</dbReference>
<accession>A1YAM7</accession>
<feature type="region of interest" description="N-terminal hotdog fold" evidence="14">
    <location>
        <begin position="891"/>
        <end position="1013"/>
    </location>
</feature>
<dbReference type="EC" id="2.3.1.94" evidence="13"/>
<comment type="pathway">
    <text evidence="11">Antibiotic biosynthesis; erythromycin biosynthesis.</text>
</comment>
<dbReference type="PROSITE" id="PS52004">
    <property type="entry name" value="KS3_2"/>
    <property type="match status" value="3"/>
</dbReference>
<evidence type="ECO:0000256" key="14">
    <source>
        <dbReference type="PROSITE-ProRule" id="PRU01363"/>
    </source>
</evidence>
<dbReference type="InterPro" id="IPR016035">
    <property type="entry name" value="Acyl_Trfase/lysoPLipase"/>
</dbReference>
<dbReference type="Pfam" id="PF00698">
    <property type="entry name" value="Acyl_transf_1"/>
    <property type="match status" value="3"/>
</dbReference>
<dbReference type="Pfam" id="PF14765">
    <property type="entry name" value="PS-DH"/>
    <property type="match status" value="3"/>
</dbReference>
<dbReference type="InterPro" id="IPR014031">
    <property type="entry name" value="Ketoacyl_synth_C"/>
</dbReference>
<dbReference type="Gene3D" id="3.40.366.10">
    <property type="entry name" value="Malonyl-Coenzyme A Acyl Carrier Protein, domain 2"/>
    <property type="match status" value="3"/>
</dbReference>
<evidence type="ECO:0000256" key="11">
    <source>
        <dbReference type="ARBA" id="ARBA00060622"/>
    </source>
</evidence>
<dbReference type="SUPFAM" id="SSF53901">
    <property type="entry name" value="Thiolase-like"/>
    <property type="match status" value="3"/>
</dbReference>
<dbReference type="InterPro" id="IPR002364">
    <property type="entry name" value="Quin_OxRdtase/zeta-crystal_CS"/>
</dbReference>
<dbReference type="SMART" id="SM00825">
    <property type="entry name" value="PKS_KS"/>
    <property type="match status" value="3"/>
</dbReference>
<comment type="cofactor">
    <cofactor evidence="1">
        <name>pantetheine 4'-phosphate</name>
        <dbReference type="ChEBI" id="CHEBI:47942"/>
    </cofactor>
</comment>
<feature type="active site" description="Proton acceptor; for dehydratase activity" evidence="14">
    <location>
        <position position="2547"/>
    </location>
</feature>
<dbReference type="Pfam" id="PF08990">
    <property type="entry name" value="Docking"/>
    <property type="match status" value="1"/>
</dbReference>
<evidence type="ECO:0000256" key="3">
    <source>
        <dbReference type="ARBA" id="ARBA00022553"/>
    </source>
</evidence>
<dbReference type="CDD" id="cd00833">
    <property type="entry name" value="PKS"/>
    <property type="match status" value="3"/>
</dbReference>
<dbReference type="PROSITE" id="PS00012">
    <property type="entry name" value="PHOSPHOPANTETHEINE"/>
    <property type="match status" value="3"/>
</dbReference>
<evidence type="ECO:0000256" key="9">
    <source>
        <dbReference type="ARBA" id="ARBA00052442"/>
    </source>
</evidence>
<dbReference type="InterPro" id="IPR054514">
    <property type="entry name" value="RhiE-like_linker"/>
</dbReference>
<feature type="region of interest" description="C-terminal hotdog fold" evidence="14">
    <location>
        <begin position="2649"/>
        <end position="2785"/>
    </location>
</feature>
<dbReference type="InterPro" id="IPR032821">
    <property type="entry name" value="PKS_assoc"/>
</dbReference>
<dbReference type="GO" id="GO:0031177">
    <property type="term" value="F:phosphopantetheine binding"/>
    <property type="evidence" value="ECO:0007669"/>
    <property type="project" value="InterPro"/>
</dbReference>
<evidence type="ECO:0000256" key="12">
    <source>
        <dbReference type="ARBA" id="ARBA00063272"/>
    </source>
</evidence>
<dbReference type="PROSITE" id="PS50075">
    <property type="entry name" value="CARRIER"/>
    <property type="match status" value="3"/>
</dbReference>
<dbReference type="GO" id="GO:0004315">
    <property type="term" value="F:3-oxoacyl-[acyl-carrier-protein] synthase activity"/>
    <property type="evidence" value="ECO:0007669"/>
    <property type="project" value="InterPro"/>
</dbReference>
<feature type="region of interest" description="N-terminal hotdog fold" evidence="14">
    <location>
        <begin position="2515"/>
        <end position="2637"/>
    </location>
</feature>
<dbReference type="GO" id="GO:0047879">
    <property type="term" value="F:erythronolide synthase activity"/>
    <property type="evidence" value="ECO:0007669"/>
    <property type="project" value="UniProtKB-EC"/>
</dbReference>
<feature type="active site" description="Proton acceptor; for dehydratase activity" evidence="14">
    <location>
        <position position="4537"/>
    </location>
</feature>
<dbReference type="FunFam" id="3.40.47.10:FF:000019">
    <property type="entry name" value="Polyketide synthase type I"/>
    <property type="match status" value="3"/>
</dbReference>
<dbReference type="Pfam" id="PF21089">
    <property type="entry name" value="PKS_DH_N"/>
    <property type="match status" value="3"/>
</dbReference>
<evidence type="ECO:0000256" key="2">
    <source>
        <dbReference type="ARBA" id="ARBA00022450"/>
    </source>
</evidence>
<dbReference type="InterPro" id="IPR055123">
    <property type="entry name" value="SpnB-like_Rossmann"/>
</dbReference>
<dbReference type="InterPro" id="IPR020806">
    <property type="entry name" value="PKS_PP-bd"/>
</dbReference>
<sequence length="5723" mass="596136">MKHPGAAMSTSENKVVEALRAALKEADRLRGENRRLTGEPIAIIGMACRYPGGVRSPEELWDLVAGERTGLTGFPVDRGWDLDGLYDPEQGKPGKSYVREGGFLHDAARFDPAFFGISPREALAMDPQQRLLLEISWEAIERAGIAPDSLRGSRTGVFAGVIHNEYSAIAGTPPADLEPYLGNGSFASIASGRVSYTFGLEGPAVTVDTACSSSLVALHLAAQALRQGECSLALAGGVTVMANPAAFVDFSRQRGLAADGRIKAFAEAADGTAWGEGAGMLLVERLSDARRNGHRVLAVVRGSAVNQDGASNGLTAPNGLSQQRVIRQALANARLAPSDVDAMEAHGTGTRLGDPIEAQALLATYGQDRTTPLWLGSVKSNIGHSQAAAGVASIIKLVEAMRHGVLPKTLHVDAPTSHVDWSEGAVSLLTEAEPWPKTDRPRRAAVSSFGISGTNAHVVLEQPTAEEEPPSTFAGPVPFVLSGKTEAALHEQVARVRELARDSDVTAADLAFSLATTRTALDHRAALVGTLDDLLTATLVEGRATDGGTAFLFTGQGSQRLGMGRELAERFPVFAQAFDDVSSRFERPIAELSAEELNQTANTQCALFAFEVALFRLVENWGLRPDFLAGHSVGEIAAAHVADVLSLDDAVTLVSARGRLMQALPTGGAMVALQATEAEVAPLLTDRVSLAAINGPESVVVSGDEEAVAAVVSHFEGRKSKRLTVSHAFHSPLMEPMLDDFRAVVEGLTFAEPRIPIVSGGLAEVSTSDYWVRHVRDAVRFHDSVEFLKAEGVTRFLEIGPDAVLTAMAKESAEDAVVLPASRRDRPEVTTLLTAVAGLHVHGAEVDWAPLFDGARRVDLPTYPFQYEHFWLESGAAHRDVSAAGLDASPHALLAAAVRPAGEDEILLTGRISLSTLPWLADHVVGGNVLLPGTAFAELALAAADEAGCEAVEELNLEAPLVLPEKGGVQLQVAVGAADDQGRRSVTVHARPEDDGFWVRHASGVLGTAVSTQDEMIEWPPSGAEPVDLEGFYPNLAAEGLGYGPAFQGVRAVWTRDGDVFAEVQVDDTPGTFGIHPALFDSALHAIGVGESRGLEIPFAWSDLRLHADGATVLRVRLSPAGDGAVSVFATDPAGAPVLSVGSLSLRAPVAATASLPRDSLFRVTWTPVTVPAGAGEPTVESFVDFDDVRQATAHARQIAVEPGEAPVVFLTSGAFTDPAQASVWGLMRSAREEYPGRFVLVDADDPATLTAGLLAGIVASGETEAIVREGEVRVPRLTPVRGGETGPGWDPEGTVLITGGTGALATELARHLVTRRGVRNLILAGRRGPAAEGASELAAELADLGAQARIVACDVADRDQLTALLDGVPLTAVVHAAGVLDDGLLADLTRDRFETVLRSKVDGAILLDELAGDAHLVFFSSAAGVLGSAGQANYAAANAALDAVAARRRERGLPATSLAWGLWETGDGMAGALAGTDRARMAGSGLLPLPVGDALTLFDFAVGAEEVLFVPMRLDVPALRASATDVPLLRAFAGKSRRTASAAPAARELRDRLASLPTEERGRELLALVRGQVAEVLGHRDAGAVEPARPFRELGFDSLTAVELRNGLNAASGLRLPATAVFDHPTPKALADLLAAELFGAAPEAPVQGPAMAADEPIAIIGMACRYPGGVASPEDLWRLVAEGRDGISLFPADRGWDVDGLYDPDPGKAGKSYVREGGFLHEAGDFDAGFFGISPREALGMDPQQRLLLEVSWEAFERAGIDPGTLRGSDTGVFAGQMYHDYLTGATVVPDDVEGYLGTGNSGSVLSGRVSYTFGLEGPAVTVDTACSSSLVALHLAAQALRRGECSLALAGGVTVMATPETFVDFSRQRGLAPDGRSKSFSDGADGTSWSEGVGMLLVERLSDAERNGHRILAVVRGSAVNQDGASNGLTAPNGPSQQRVIRRALADARLEPSEVDAVEAHGTGTTLGDPIEAQALLATYGQGREDAALWLGSIKSNIGHSQAAAGVAGVIKMVEAMRRGVLPKTLHVTEPSSHVDWTAGAVSLLTEARLWPDAGRPRRAAVSSFGISGTNAHVVLEQGPAPVEAIESGEGPAAFVLSAGSEAALHDQASRLRDFLAETPAALADVAFSLATTRAALEHRAAVVAADRETLLAALENLTVTGRATEGRTAFLFTGQGSQRLGMGLQLAERFPVFAAAYDEVCSRFEQPLRDLTAEELNQTANTQCALFALEVALFRLVESWGVRPDFLAGHSVGEIAAAHVAGVLSLDDAVTLVSARGRLMQALPTGGAMVALQATEAEVTPLLTERVSLAAINGPESVVVSGEEDAVAAVVSQFEGRKSKRLTVSHAFHSPLMEPMLDEFRVVADSLSYAAPRIPIVSGGLAEVSTSDYWVRHVRDAVRFHDSVKFLEAEGVTRFLEIGPDGVLTAMAKETAEDAVVVPALRRDRPEVETLLTAVAGLHVHGVGVDLTALLGGGSPVDLPTYAFQHRRFWLSSAGGAAGDVTAAGLGTTDHPLLGAAAALPGDGGFLLTGRLSGHAQPWLAEHRVGGVVLLPGTAFVEIALRAGDEAGCGHLEDLTLEAPLVLPERGATQLSVLVGAADDTGRRTIEIHSREEGEDGWQRHATGLLSAAGAVEPAGLTTWPPQNAEAVPVGDVYERLAATGLEYGPAFRGLRAAWRAGEDLFAEVELPEDQHSDAARFGVHPALLDAALHTLGLAGGGDGTRLPFAWSGVRLHAAGATRLRVRLRPSGPDGFEVLVADGTGRPVVSAEELTLREISGDALARKGHDSLYRVAWRPVPLPETGETLPAESVFSVPRGGDSAERVHETTAAVLEVVQRRLEDEPGGPLVVHTRGGVAAGDGEAVTDLAHAAVWGLVRAAQSENPGRFLLVDAETLPDGRILAIDEPQIALRDGRALAPRLATTASSTELTPPEGAWRLDTTGRGTLENLTLVPSPEAVAPLAEGEVRIAVRAAGLNFRDVLIALGMYPGAATLGSEGAGVVTEIGPGVTGLDVGDRVFGLMSNGFGPQVVTDHRTLAKMPEDWSFATAASVPIVFLTAYYGLFDLARLEAGESILVHAAAGGVGMAATQLARHAGAEVFGTAGPGKWDTLRANGFDDTHLSSSRDLGFEEKFRDATGGRGVDVVLNSLAGDYVDASLRLLAPGGRFAEMGKTDIREPGETGVEYHPFDVIDAGPERIHEMLAALLELFAAGALTPLPVTGWDVRRGPDAFRFLSQAKHVGKNVLTMPAALDPDGTVLVTGGTGALGALFARHLVRERGVRRLLLASRRGHDAPGVPELVAELTEAGASVTVEACDAADRGALAAVLAGIPAAHPLTGVVHTAGVLDDGLVGSLTPERLAKVLRPKVDAALNLHELTSGADLAEFVVFSSAAGVFGNAGQANYAAANGFLDALSVRRAAHGLPARSLAWGLWAETGGMGGTLGEAELARMAQSGTAALSTQDGLELFDAAGALAEPVLVPMRLDVTAMGGDGLPPLLRGLARGPVRRAASAGAAGDADSLRDRLLAVPVADRETLLVDLVRTHSATVLGHTAADAVEATRSFQEIGFDSLTAVELRNRLTAATGLRLPATLIFDYPTPEALAAHIGEGVLGAQGGPETGQAAVTADEPIAIVAMSCRFPGHADTPERLWALLAEGRDALGEFPADRGWDLERLFDTDPDRRGTSYTRQGAFLETAGDFDAGFFGISPREALAMDPQQRLLLETSWEAFERAGIDPATLRGSRTGVFAGVMDNEYVSGSAEVPDGVEGYLATGTSASVASGRVSYTFGLEGPAVTVDTACSSSLVALHLAAQALRQGECSLALAGGVTVMATPGTFVEFSRQRGLAADGRCKAFADGADGTGWGEGAGMLLVERLSDARRNGHPVLAVLRGSAVNQDGASNGLTAPNGPSQQRVIRQALANARLEPSEVDAVEAHGTGTTLGDPIEAQALLATYGQDRERPLLLGSVKSNIGHTQAAAGVAGVIKMVLAMRHGTLPRTLHVDTPTSRVDWAAGRIELATEPTQWPETGGPRRAAVSSFGMSGTNAHVVLEQAEAVETRDETSPGLLGDVVAWPLSAKEPEAVAAQAARLKSFLTGERPADVAYSLATARTTLEHRAVVVGEDPIAGLAALAAGEPSGSVVTGTATSGKAVFVFPGQGSQWAGMAVELLASAPVFAESMAECEAALLSYVDWKLTEVLSDATALERVDVVQPALFAVMVSLARLWRASGIEPAAVVGHSQGEIAAACVAGALSLDDAARVVCLRSKAITALSGRGGMVSVAAPEAQVREILPEGVSLAAVNGPASVVVSGDVAGLDALMTACEASGLRAKRIPVDYASHSAHVDAIEQDVLAALDGIEPRAPEIPFYSTVAGEPLDPVVDAAYWFRNLRGTVHFGQAVRRLLDDGFRFFVEASPHPVLVTGIADTAEDAGERAVAVGSLRRDEGGPLRFLTSLAEAHVHGLSPDWAALAPGTRVDLPTYAFQHEHYWLRTRSSADPGQAGLDDGGHPLLGAVVPLAGSDGLVATGRISARNQTWLPDHAVGGALLLPGAALVDLALTVGERTGCGRIAELTIEAPLVLGESGSARLQVTVGASADDGTREVAVYSRDETAGTDWIRHATGLLAADGETPVADLTQWPPAGAEPISLEGHYEGLAELGYGYGPAFRGLRAVWRRGDDVFAEVALPEDRIAEAAAFGLHPALLDAALHALGFGMLPDDGRLRLPFAWNEVSLSAVGAPSLRVRLSPAGEDAVAVDLADTAGAPVASIGSVVFRPVAEAQLAGARRDPADSLFQIQWTDLSAKDVVAPAVVVLGEDCADLAELAADLDAGRPAPDVVLTTCAPVTGDIAEGAHAAARDALTLVQNWLADERFSGARLVFRTSGAVSVAADEPVSDPANATVWGLVRTAQEENPGRFGLLDTDGSEAVLGAALALDEPQLALRAGTVLGARLVKASADTALVPPPGSRAWTVDTLGGGTLENLVLRDRPDLLAPLADGQVRIAVRSAGLNFRDVVVALGLVPGQEGIGGEGAGVVTETGPGVTDLAPGDRVLGMFDASFGPIAVADRKLIAPVPDDWSFTEAASAPVAFLTAYVGLADLGELRPGQTVLIHAAAGGVGMAAVQLARHFGAEIYVTASPAKWDTLRAMGFDDDHIASSRTLDFEDKIREATGGRGVDLVLDSLAREFVDASLRLVREGGRFVEMGKTDIRDADEVAAAHPGVTYRAFDLIDSGHDRIQEILGELLALADKDVVRPLPTTAWDVRRAPEAFRFLSQAKHTGKIVLEPPAVLDPEGTVLITGGTGVLGGLFARHLVTAHGVRRLLLTSRRGLDAEGARELVADLTGLGATVTVVACDVADRAAVAGLLGSVPPEHPLTAVVHTAGVLDDGLIPALTPDRLGTVFRPKVDAAVHLHELTRDLGLAAFVLFSSSAATFGAAGQGNYAAANAFLDALAQHRRAEGLAGQALAWGFWAERSAMTGHLDEADVARMKRSGVSPLSSVDGLALFDAAAERDVAALVPVHLDTAALRGQTEVPALLRVLAGAPAKRVAGAAATSGPSLAQRLAALPAADREPFLLDLVRSHAAAALGHASVAKVGPELAFRDLGFDSLTAVELRNRLGAATGLRLPSTLVFDQPSPAALARHLLAELGEPAGAEPEVAVLADLDRLETALAAAVTDDETADRITDRLRAVLARWTEARGPAEDEGDGDLADASADELFDILHKEFGRS</sequence>
<dbReference type="GO" id="GO:0004312">
    <property type="term" value="F:fatty acid synthase activity"/>
    <property type="evidence" value="ECO:0007669"/>
    <property type="project" value="TreeGrafter"/>
</dbReference>
<dbReference type="PANTHER" id="PTHR43775:SF51">
    <property type="entry name" value="INACTIVE PHENOLPHTHIOCEROL SYNTHESIS POLYKETIDE SYNTHASE TYPE I PKS1-RELATED"/>
    <property type="match status" value="1"/>
</dbReference>
<dbReference type="Gene3D" id="3.10.129.110">
    <property type="entry name" value="Polyketide synthase dehydratase"/>
    <property type="match status" value="3"/>
</dbReference>
<dbReference type="InterPro" id="IPR016036">
    <property type="entry name" value="Malonyl_transacylase_ACP-bd"/>
</dbReference>
<dbReference type="InterPro" id="IPR011032">
    <property type="entry name" value="GroES-like_sf"/>
</dbReference>
<dbReference type="InterPro" id="IPR020807">
    <property type="entry name" value="PKS_DH"/>
</dbReference>
<dbReference type="Pfam" id="PF16197">
    <property type="entry name" value="KAsynt_C_assoc"/>
    <property type="match status" value="2"/>
</dbReference>
<feature type="region of interest" description="C-terminal hotdog fold" evidence="14">
    <location>
        <begin position="1024"/>
        <end position="1155"/>
    </location>
</feature>
<keyword evidence="3" id="KW-0597">Phosphoprotein</keyword>
<feature type="active site" description="Proton donor; for dehydratase activity" evidence="14">
    <location>
        <position position="2710"/>
    </location>
</feature>
<evidence type="ECO:0000256" key="10">
    <source>
        <dbReference type="ARBA" id="ARBA00060158"/>
    </source>
</evidence>
<dbReference type="Pfam" id="PF02801">
    <property type="entry name" value="Ketoacyl-synt_C"/>
    <property type="match status" value="3"/>
</dbReference>
<dbReference type="FunFam" id="3.40.50.720:FF:000209">
    <property type="entry name" value="Polyketide synthase Pks12"/>
    <property type="match status" value="2"/>
</dbReference>
<keyword evidence="8" id="KW-0012">Acyltransferase</keyword>
<dbReference type="InterPro" id="IPR006162">
    <property type="entry name" value="Ppantetheine_attach_site"/>
</dbReference>
<feature type="region of interest" description="N-terminal hotdog fold" evidence="14">
    <location>
        <begin position="4505"/>
        <end position="4628"/>
    </location>
</feature>
<dbReference type="InterPro" id="IPR014030">
    <property type="entry name" value="Ketoacyl_synth_N"/>
</dbReference>
<feature type="domain" description="Carrier" evidence="15">
    <location>
        <begin position="5567"/>
        <end position="5642"/>
    </location>
</feature>
<keyword evidence="6" id="KW-0045">Antibiotic biosynthesis</keyword>
<dbReference type="InterPro" id="IPR013154">
    <property type="entry name" value="ADH-like_N"/>
</dbReference>
<dbReference type="Pfam" id="PF13602">
    <property type="entry name" value="ADH_zinc_N_2"/>
    <property type="match status" value="2"/>
</dbReference>
<dbReference type="InterPro" id="IPR049551">
    <property type="entry name" value="PKS_DH_C"/>
</dbReference>
<dbReference type="SMART" id="SM00827">
    <property type="entry name" value="PKS_AT"/>
    <property type="match status" value="3"/>
</dbReference>
<dbReference type="FunFam" id="1.10.1200.10:FF:000007">
    <property type="entry name" value="Probable polyketide synthase pks17"/>
    <property type="match status" value="3"/>
</dbReference>
<dbReference type="CDD" id="cd08956">
    <property type="entry name" value="KR_3_FAS_SDR_x"/>
    <property type="match status" value="3"/>
</dbReference>
<feature type="active site" description="Proton donor; for dehydratase activity" evidence="14">
    <location>
        <position position="1081"/>
    </location>
</feature>
<evidence type="ECO:0000256" key="5">
    <source>
        <dbReference type="ARBA" id="ARBA00022737"/>
    </source>
</evidence>
<dbReference type="Pfam" id="PF22953">
    <property type="entry name" value="SpnB_Rossmann"/>
    <property type="match status" value="3"/>
</dbReference>
<dbReference type="FunFam" id="3.40.366.10:FF:000002">
    <property type="entry name" value="Probable polyketide synthase 2"/>
    <property type="match status" value="1"/>
</dbReference>
<dbReference type="InterPro" id="IPR036291">
    <property type="entry name" value="NAD(P)-bd_dom_sf"/>
</dbReference>
<dbReference type="InterPro" id="IPR049552">
    <property type="entry name" value="PKS_DH_N"/>
</dbReference>
<dbReference type="PROSITE" id="PS01162">
    <property type="entry name" value="QOR_ZETA_CRYSTAL"/>
    <property type="match status" value="2"/>
</dbReference>
<dbReference type="InterPro" id="IPR013968">
    <property type="entry name" value="PKS_KR"/>
</dbReference>
<dbReference type="InterPro" id="IPR001227">
    <property type="entry name" value="Ac_transferase_dom_sf"/>
</dbReference>
<evidence type="ECO:0000256" key="4">
    <source>
        <dbReference type="ARBA" id="ARBA00022679"/>
    </source>
</evidence>
<feature type="domain" description="Carrier" evidence="15">
    <location>
        <begin position="3535"/>
        <end position="3610"/>
    </location>
</feature>
<keyword evidence="7" id="KW-0511">Multifunctional enzyme</keyword>
<feature type="active site" description="Proton acceptor; for dehydratase activity" evidence="14">
    <location>
        <position position="923"/>
    </location>
</feature>
<dbReference type="PROSITE" id="PS00606">
    <property type="entry name" value="KS3_1"/>
    <property type="match status" value="3"/>
</dbReference>
<evidence type="ECO:0000259" key="15">
    <source>
        <dbReference type="PROSITE" id="PS50075"/>
    </source>
</evidence>
<feature type="domain" description="Ketosynthase family 3 (KS3)" evidence="16">
    <location>
        <begin position="1656"/>
        <end position="2081"/>
    </location>
</feature>
<dbReference type="InterPro" id="IPR009081">
    <property type="entry name" value="PP-bd_ACP"/>
</dbReference>
<dbReference type="SMART" id="SM00826">
    <property type="entry name" value="PKS_DH"/>
    <property type="match status" value="3"/>
</dbReference>
<evidence type="ECO:0000256" key="7">
    <source>
        <dbReference type="ARBA" id="ARBA00023268"/>
    </source>
</evidence>
<comment type="subunit">
    <text evidence="12">Homodimer. Erythronolide synthase is composed of EryAI, EryAII and EryAIII multimodular (2 modules) polypeptides each coding for a functional synthase subunit which participates in 2 of the six FAS-like elongation steps required for formation of the polyketide. Module 1, 2, 3, 4, 5, and 6 participating in biosynthesis steps 1, 2, 3, 4, 5, and 6, respectively.</text>
</comment>
<dbReference type="SUPFAM" id="SSF55048">
    <property type="entry name" value="Probable ACP-binding domain of malonyl-CoA ACP transacylase"/>
    <property type="match status" value="3"/>
</dbReference>
<keyword evidence="5" id="KW-0677">Repeat</keyword>
<dbReference type="Pfam" id="PF08240">
    <property type="entry name" value="ADH_N"/>
    <property type="match status" value="2"/>
</dbReference>
<dbReference type="Gene3D" id="1.10.1200.10">
    <property type="entry name" value="ACP-like"/>
    <property type="match status" value="3"/>
</dbReference>
<feature type="active site" description="Proton donor; for dehydratase activity" evidence="14">
    <location>
        <position position="4701"/>
    </location>
</feature>
<dbReference type="InterPro" id="IPR018201">
    <property type="entry name" value="Ketoacyl_synth_AS"/>
</dbReference>
<feature type="domain" description="PKS/mFAS DH" evidence="17">
    <location>
        <begin position="2515"/>
        <end position="2785"/>
    </location>
</feature>
<feature type="domain" description="PKS/mFAS DH" evidence="17">
    <location>
        <begin position="891"/>
        <end position="1155"/>
    </location>
</feature>
<dbReference type="Gene3D" id="3.40.50.11460">
    <property type="match status" value="2"/>
</dbReference>
<comment type="catalytic activity">
    <reaction evidence="9">
        <text>6 (S)-methylmalonyl-CoA + propanoyl-CoA + 6 NADPH + 12 H(+) = 6-deoxyerythronolide B + 6 CO2 + 6 NADP(+) + 7 CoA + H2O</text>
        <dbReference type="Rhea" id="RHEA:23068"/>
        <dbReference type="ChEBI" id="CHEBI:15377"/>
        <dbReference type="ChEBI" id="CHEBI:15378"/>
        <dbReference type="ChEBI" id="CHEBI:16089"/>
        <dbReference type="ChEBI" id="CHEBI:16526"/>
        <dbReference type="ChEBI" id="CHEBI:57287"/>
        <dbReference type="ChEBI" id="CHEBI:57327"/>
        <dbReference type="ChEBI" id="CHEBI:57392"/>
        <dbReference type="ChEBI" id="CHEBI:57783"/>
        <dbReference type="ChEBI" id="CHEBI:58349"/>
        <dbReference type="EC" id="2.3.1.94"/>
    </reaction>
</comment>
<dbReference type="Gene3D" id="3.40.47.10">
    <property type="match status" value="3"/>
</dbReference>
<dbReference type="Gene3D" id="3.90.180.10">
    <property type="entry name" value="Medium-chain alcohol dehydrogenases, catalytic domain"/>
    <property type="match status" value="2"/>
</dbReference>
<dbReference type="GO" id="GO:0008270">
    <property type="term" value="F:zinc ion binding"/>
    <property type="evidence" value="ECO:0007669"/>
    <property type="project" value="InterPro"/>
</dbReference>
<keyword evidence="2" id="KW-0596">Phosphopantetheine</keyword>
<dbReference type="InterPro" id="IPR049900">
    <property type="entry name" value="PKS_mFAS_DH"/>
</dbReference>
<evidence type="ECO:0000256" key="13">
    <source>
        <dbReference type="ARBA" id="ARBA00066981"/>
    </source>
</evidence>
<dbReference type="InterPro" id="IPR042104">
    <property type="entry name" value="PKS_dehydratase_sf"/>
</dbReference>
<dbReference type="FunFam" id="3.90.180.10:FF:000032">
    <property type="entry name" value="Probable polyketide synthase pks1"/>
    <property type="match status" value="2"/>
</dbReference>
<feature type="domain" description="Ketosynthase family 3 (KS3)" evidence="16">
    <location>
        <begin position="38"/>
        <end position="462"/>
    </location>
</feature>
<name>A1YAM7_AMYOR</name>
<dbReference type="PANTHER" id="PTHR43775">
    <property type="entry name" value="FATTY ACID SYNTHASE"/>
    <property type="match status" value="1"/>
</dbReference>
<dbReference type="Pfam" id="PF22336">
    <property type="entry name" value="RhiE-like_linker"/>
    <property type="match status" value="1"/>
</dbReference>
<dbReference type="GO" id="GO:0033068">
    <property type="term" value="P:macrolide biosynthetic process"/>
    <property type="evidence" value="ECO:0007669"/>
    <property type="project" value="UniProtKB-ARBA"/>
</dbReference>
<dbReference type="SMART" id="SM00823">
    <property type="entry name" value="PKS_PP"/>
    <property type="match status" value="3"/>
</dbReference>
<feature type="region of interest" description="C-terminal hotdog fold" evidence="14">
    <location>
        <begin position="4640"/>
        <end position="4778"/>
    </location>
</feature>
<dbReference type="Gene3D" id="3.30.70.3290">
    <property type="match status" value="3"/>
</dbReference>
<evidence type="ECO:0000256" key="8">
    <source>
        <dbReference type="ARBA" id="ARBA00023315"/>
    </source>
</evidence>
<dbReference type="SUPFAM" id="SSF47336">
    <property type="entry name" value="ACP-like"/>
    <property type="match status" value="3"/>
</dbReference>
<dbReference type="Pfam" id="PF00109">
    <property type="entry name" value="ketoacyl-synt"/>
    <property type="match status" value="3"/>
</dbReference>
<organism evidence="18">
    <name type="scientific">Amycolatopsis orientalis</name>
    <name type="common">Nocardia orientalis</name>
    <dbReference type="NCBI Taxonomy" id="31958"/>
    <lineage>
        <taxon>Bacteria</taxon>
        <taxon>Bacillati</taxon>
        <taxon>Actinomycetota</taxon>
        <taxon>Actinomycetes</taxon>
        <taxon>Pseudonocardiales</taxon>
        <taxon>Pseudonocardiaceae</taxon>
        <taxon>Amycolatopsis</taxon>
    </lineage>
</organism>
<evidence type="ECO:0000256" key="1">
    <source>
        <dbReference type="ARBA" id="ARBA00001957"/>
    </source>
</evidence>
<dbReference type="InterPro" id="IPR016039">
    <property type="entry name" value="Thiolase-like"/>
</dbReference>
<dbReference type="InterPro" id="IPR020841">
    <property type="entry name" value="PKS_Beta-ketoAc_synthase_dom"/>
</dbReference>
<dbReference type="InterPro" id="IPR036736">
    <property type="entry name" value="ACP-like_sf"/>
</dbReference>
<dbReference type="Pfam" id="PF00550">
    <property type="entry name" value="PP-binding"/>
    <property type="match status" value="3"/>
</dbReference>
<dbReference type="EMBL" id="DQ884175">
    <property type="protein sequence ID" value="ABM47020.1"/>
    <property type="molecule type" value="Genomic_DNA"/>
</dbReference>
<dbReference type="InterPro" id="IPR050091">
    <property type="entry name" value="PKS_NRPS_Biosynth_Enz"/>
</dbReference>
<reference evidence="18" key="1">
    <citation type="journal article" date="2006" name="J. Antibiot.">
        <title>Genomic analyses lead to novel secondary metabolites. Part 3. ECO-0501, a novel antibacterial of a new class.</title>
        <authorList>
            <person name="Banskota A.H."/>
            <person name="Mcalpine J.B."/>
            <person name="Sorensen D."/>
            <person name="Ibrahim A."/>
            <person name="Aouidate M."/>
            <person name="Piraee M."/>
            <person name="Alarco A.M."/>
            <person name="Farnet C.M."/>
            <person name="Zazopoulos E."/>
        </authorList>
    </citation>
    <scope>NUCLEOTIDE SEQUENCE</scope>
    <source>
        <strain evidence="18">ATCC 43491</strain>
    </source>
</reference>
<feature type="domain" description="Carrier" evidence="15">
    <location>
        <begin position="1564"/>
        <end position="1639"/>
    </location>
</feature>
<dbReference type="SMART" id="SM00822">
    <property type="entry name" value="PKS_KR"/>
    <property type="match status" value="3"/>
</dbReference>
<protein>
    <recommendedName>
        <fullName evidence="13">6-deoxyerythronolide-B synthase</fullName>
        <ecNumber evidence="13">2.3.1.94</ecNumber>
    </recommendedName>
</protein>
<dbReference type="SUPFAM" id="SSF50129">
    <property type="entry name" value="GroES-like"/>
    <property type="match status" value="2"/>
</dbReference>
<dbReference type="SUPFAM" id="SSF51735">
    <property type="entry name" value="NAD(P)-binding Rossmann-fold domains"/>
    <property type="match status" value="8"/>
</dbReference>